<feature type="region of interest" description="Disordered" evidence="1">
    <location>
        <begin position="311"/>
        <end position="336"/>
    </location>
</feature>
<evidence type="ECO:0000313" key="2">
    <source>
        <dbReference type="EMBL" id="TFY54364.1"/>
    </source>
</evidence>
<gene>
    <name evidence="2" type="ORF">EVJ58_g8911</name>
</gene>
<feature type="region of interest" description="Disordered" evidence="1">
    <location>
        <begin position="226"/>
        <end position="283"/>
    </location>
</feature>
<dbReference type="AlphaFoldDB" id="A0A4Y9XVT2"/>
<proteinExistence type="predicted"/>
<evidence type="ECO:0000256" key="1">
    <source>
        <dbReference type="SAM" id="MobiDB-lite"/>
    </source>
</evidence>
<accession>A0A4Y9XVT2</accession>
<sequence length="336" mass="37081">MAALCPATCPATSSDSGAQFSCSYTLRLDDFEQIEARQPGDPQSAVFTTGGPISSDMPSGSKRRKLRIEGPFSDTPLDVSPNNRQRFENFLRIIIDDGDNTEENVEAIHRGYYRNGAEGLPLEGPFSKTPLDVSEDGRRRFDEFLLGIAADAERSWEQVQKLHETYMNLHSVRLEAVRDAGVELPGLTEAALCWHGRASPDGDYSIYLEARGLHITREEATREKMPLTMSKSGIQRDASRATGPLHHDGESSDTPTIRTAVHLRSPDKLAGSSVERTHMPNNPDKIAATKCQLEQSDDELDCLSLAYALASKRENTSKPDKAAEEPTEPYPLSIYT</sequence>
<comment type="caution">
    <text evidence="2">The sequence shown here is derived from an EMBL/GenBank/DDBJ whole genome shotgun (WGS) entry which is preliminary data.</text>
</comment>
<evidence type="ECO:0000313" key="3">
    <source>
        <dbReference type="Proteomes" id="UP000298390"/>
    </source>
</evidence>
<dbReference type="Proteomes" id="UP000298390">
    <property type="component" value="Unassembled WGS sequence"/>
</dbReference>
<reference evidence="2 3" key="1">
    <citation type="submission" date="2019-01" db="EMBL/GenBank/DDBJ databases">
        <title>Genome sequencing of the rare red list fungi Fomitopsis rosea.</title>
        <authorList>
            <person name="Buettner E."/>
            <person name="Kellner H."/>
        </authorList>
    </citation>
    <scope>NUCLEOTIDE SEQUENCE [LARGE SCALE GENOMIC DNA]</scope>
    <source>
        <strain evidence="2 3">DSM 105464</strain>
    </source>
</reference>
<name>A0A4Y9XVT2_9APHY</name>
<organism evidence="2 3">
    <name type="scientific">Rhodofomes roseus</name>
    <dbReference type="NCBI Taxonomy" id="34475"/>
    <lineage>
        <taxon>Eukaryota</taxon>
        <taxon>Fungi</taxon>
        <taxon>Dikarya</taxon>
        <taxon>Basidiomycota</taxon>
        <taxon>Agaricomycotina</taxon>
        <taxon>Agaricomycetes</taxon>
        <taxon>Polyporales</taxon>
        <taxon>Rhodofomes</taxon>
    </lineage>
</organism>
<feature type="region of interest" description="Disordered" evidence="1">
    <location>
        <begin position="38"/>
        <end position="64"/>
    </location>
</feature>
<dbReference type="EMBL" id="SEKV01000706">
    <property type="protein sequence ID" value="TFY54364.1"/>
    <property type="molecule type" value="Genomic_DNA"/>
</dbReference>
<feature type="compositionally biased region" description="Basic and acidic residues" evidence="1">
    <location>
        <begin position="311"/>
        <end position="324"/>
    </location>
</feature>
<protein>
    <submittedName>
        <fullName evidence="2">Uncharacterized protein</fullName>
    </submittedName>
</protein>